<evidence type="ECO:0000256" key="3">
    <source>
        <dbReference type="ARBA" id="ARBA00022840"/>
    </source>
</evidence>
<organism evidence="5 6">
    <name type="scientific">Acetitomaculum ruminis DSM 5522</name>
    <dbReference type="NCBI Taxonomy" id="1120918"/>
    <lineage>
        <taxon>Bacteria</taxon>
        <taxon>Bacillati</taxon>
        <taxon>Bacillota</taxon>
        <taxon>Clostridia</taxon>
        <taxon>Lachnospirales</taxon>
        <taxon>Lachnospiraceae</taxon>
        <taxon>Acetitomaculum</taxon>
    </lineage>
</organism>
<evidence type="ECO:0000256" key="1">
    <source>
        <dbReference type="ARBA" id="ARBA00022448"/>
    </source>
</evidence>
<dbReference type="RefSeq" id="WP_092870686.1">
    <property type="nucleotide sequence ID" value="NZ_FOJY01000004.1"/>
</dbReference>
<dbReference type="InterPro" id="IPR003439">
    <property type="entry name" value="ABC_transporter-like_ATP-bd"/>
</dbReference>
<feature type="domain" description="ABC transporter" evidence="4">
    <location>
        <begin position="3"/>
        <end position="235"/>
    </location>
</feature>
<gene>
    <name evidence="5" type="ORF">SAMN05216249_10415</name>
</gene>
<reference evidence="5 6" key="1">
    <citation type="submission" date="2016-10" db="EMBL/GenBank/DDBJ databases">
        <authorList>
            <person name="de Groot N.N."/>
        </authorList>
    </citation>
    <scope>NUCLEOTIDE SEQUENCE [LARGE SCALE GENOMIC DNA]</scope>
    <source>
        <strain evidence="5 6">DSM 5522</strain>
    </source>
</reference>
<protein>
    <submittedName>
        <fullName evidence="5">Iron complex transport system ATP-binding protein</fullName>
    </submittedName>
</protein>
<dbReference type="CDD" id="cd03214">
    <property type="entry name" value="ABC_Iron-Siderophores_B12_Hemin"/>
    <property type="match status" value="1"/>
</dbReference>
<dbReference type="FunFam" id="3.40.50.300:FF:000134">
    <property type="entry name" value="Iron-enterobactin ABC transporter ATP-binding protein"/>
    <property type="match status" value="1"/>
</dbReference>
<proteinExistence type="predicted"/>
<keyword evidence="1" id="KW-0813">Transport</keyword>
<dbReference type="Proteomes" id="UP000198838">
    <property type="component" value="Unassembled WGS sequence"/>
</dbReference>
<dbReference type="GO" id="GO:0005524">
    <property type="term" value="F:ATP binding"/>
    <property type="evidence" value="ECO:0007669"/>
    <property type="project" value="UniProtKB-KW"/>
</dbReference>
<dbReference type="InterPro" id="IPR027417">
    <property type="entry name" value="P-loop_NTPase"/>
</dbReference>
<keyword evidence="6" id="KW-1185">Reference proteome</keyword>
<dbReference type="Gene3D" id="3.40.50.300">
    <property type="entry name" value="P-loop containing nucleotide triphosphate hydrolases"/>
    <property type="match status" value="1"/>
</dbReference>
<dbReference type="EMBL" id="FOJY01000004">
    <property type="protein sequence ID" value="SFA86740.1"/>
    <property type="molecule type" value="Genomic_DNA"/>
</dbReference>
<dbReference type="PROSITE" id="PS50893">
    <property type="entry name" value="ABC_TRANSPORTER_2"/>
    <property type="match status" value="1"/>
</dbReference>
<dbReference type="AlphaFoldDB" id="A0A1I0WEZ5"/>
<sequence>MRLKVENLHYSYGESDALKGVSFFVNEGEFVGLIGPNGSGKSTALKNIYRGLRPDKGSIEIDGENLLTMSYKNSALKMAVVGQENDVPFDFMVEEIVAMGRTPHKKLFDLDDEHDKEIVHHALEHLGMESMAKKNYLHLSGGEKQRVIIARAIAQESDFYILDEPTNHLDISYQLQIFDFIKRLNVTVLSAIHDLNMAALYCDRLYVLKKGEIVLSGSPEEVLTEENIYNVYGVNSSVTKNALTGKVSISFLPAGVNK</sequence>
<name>A0A1I0WEZ5_9FIRM</name>
<keyword evidence="2" id="KW-0547">Nucleotide-binding</keyword>
<dbReference type="STRING" id="1120918.SAMN05216249_10415"/>
<dbReference type="OrthoDB" id="9799337at2"/>
<dbReference type="SUPFAM" id="SSF52540">
    <property type="entry name" value="P-loop containing nucleoside triphosphate hydrolases"/>
    <property type="match status" value="1"/>
</dbReference>
<dbReference type="GO" id="GO:0016887">
    <property type="term" value="F:ATP hydrolysis activity"/>
    <property type="evidence" value="ECO:0007669"/>
    <property type="project" value="InterPro"/>
</dbReference>
<evidence type="ECO:0000313" key="5">
    <source>
        <dbReference type="EMBL" id="SFA86740.1"/>
    </source>
</evidence>
<dbReference type="InterPro" id="IPR003593">
    <property type="entry name" value="AAA+_ATPase"/>
</dbReference>
<keyword evidence="3 5" id="KW-0067">ATP-binding</keyword>
<dbReference type="Pfam" id="PF00005">
    <property type="entry name" value="ABC_tran"/>
    <property type="match status" value="1"/>
</dbReference>
<dbReference type="InterPro" id="IPR017871">
    <property type="entry name" value="ABC_transporter-like_CS"/>
</dbReference>
<dbReference type="PROSITE" id="PS00211">
    <property type="entry name" value="ABC_TRANSPORTER_1"/>
    <property type="match status" value="1"/>
</dbReference>
<dbReference type="PANTHER" id="PTHR42794">
    <property type="entry name" value="HEMIN IMPORT ATP-BINDING PROTEIN HMUV"/>
    <property type="match status" value="1"/>
</dbReference>
<dbReference type="SMART" id="SM00382">
    <property type="entry name" value="AAA"/>
    <property type="match status" value="1"/>
</dbReference>
<evidence type="ECO:0000313" key="6">
    <source>
        <dbReference type="Proteomes" id="UP000198838"/>
    </source>
</evidence>
<dbReference type="PANTHER" id="PTHR42794:SF2">
    <property type="entry name" value="ABC TRANSPORTER ATP-BINDING PROTEIN"/>
    <property type="match status" value="1"/>
</dbReference>
<accession>A0A1I0WEZ5</accession>
<evidence type="ECO:0000256" key="2">
    <source>
        <dbReference type="ARBA" id="ARBA00022741"/>
    </source>
</evidence>
<evidence type="ECO:0000259" key="4">
    <source>
        <dbReference type="PROSITE" id="PS50893"/>
    </source>
</evidence>